<dbReference type="InterPro" id="IPR018385">
    <property type="entry name" value="C4_dicarb_anaerob_car-like"/>
</dbReference>
<dbReference type="EMBL" id="CAJEWD010000008">
    <property type="protein sequence ID" value="CAD2080085.1"/>
    <property type="molecule type" value="Genomic_DNA"/>
</dbReference>
<keyword evidence="3 6" id="KW-0812">Transmembrane</keyword>
<feature type="transmembrane region" description="Helical" evidence="6">
    <location>
        <begin position="207"/>
        <end position="225"/>
    </location>
</feature>
<feature type="transmembrane region" description="Helical" evidence="6">
    <location>
        <begin position="292"/>
        <end position="310"/>
    </location>
</feature>
<keyword evidence="2" id="KW-1003">Cell membrane</keyword>
<reference evidence="7 8" key="1">
    <citation type="submission" date="2020-07" db="EMBL/GenBank/DDBJ databases">
        <authorList>
            <person name="Criscuolo A."/>
        </authorList>
    </citation>
    <scope>NUCLEOTIDE SEQUENCE [LARGE SCALE GENOMIC DNA]</scope>
    <source>
        <strain evidence="7">CIP111649</strain>
    </source>
</reference>
<sequence>MSNKEKGVKDTDISNKFPHTYAILLAIVIIGAALSYIIPAGEYDRVETDGRVEVVSDSFHSVEQNPVSLMDLFMSIPNGLIEAADIVFYIFLIGGAFGVIRATGAIEAIIQKVMKNVGNNEALLIPVIMIIFSILGFTTGMSEEAIIFVPIGIMLATALGYDAIVGTAMVTLGAAAGFIGGMFNPFTVGVAHGIAELPIFSGWGFRTFVYLFVLIAGILYVLHYARKVKKDPSISLVYEENKHGDINFTENQLDSKVLGKRHIVIVVLFALTIAINVFGIFQYEWFLTELSANFFVVGIIIGFVGGLKLNEIFDAFIEGMKIVVFGAIIVGFARAILVVLESGLIIDTIIYSMSSVLDYIPNSVTALGMLVVQVIINFFIPSGSGQAVTTMPVMIPISDLQDIPRQVAVLAFQYGDAITNSIIPTSASLMGVLAVAGIPYIKWVKFVWKLVAIWLIIAAIALVIATVINLQ</sequence>
<protein>
    <recommendedName>
        <fullName evidence="9">C4-dicarboxylate ABC transporter permease</fullName>
    </recommendedName>
</protein>
<feature type="transmembrane region" description="Helical" evidence="6">
    <location>
        <begin position="360"/>
        <end position="380"/>
    </location>
</feature>
<evidence type="ECO:0008006" key="9">
    <source>
        <dbReference type="Google" id="ProtNLM"/>
    </source>
</evidence>
<feature type="transmembrane region" description="Helical" evidence="6">
    <location>
        <begin position="122"/>
        <end position="139"/>
    </location>
</feature>
<evidence type="ECO:0000256" key="5">
    <source>
        <dbReference type="ARBA" id="ARBA00023136"/>
    </source>
</evidence>
<dbReference type="Pfam" id="PF03606">
    <property type="entry name" value="DcuC"/>
    <property type="match status" value="1"/>
</dbReference>
<organism evidence="7 8">
    <name type="scientific">Jeotgalicoccus meleagridis</name>
    <dbReference type="NCBI Taxonomy" id="2759181"/>
    <lineage>
        <taxon>Bacteria</taxon>
        <taxon>Bacillati</taxon>
        <taxon>Bacillota</taxon>
        <taxon>Bacilli</taxon>
        <taxon>Bacillales</taxon>
        <taxon>Staphylococcaceae</taxon>
        <taxon>Jeotgalicoccus</taxon>
    </lineage>
</organism>
<keyword evidence="5 6" id="KW-0472">Membrane</keyword>
<comment type="subcellular location">
    <subcellularLocation>
        <location evidence="1">Cell membrane</location>
        <topology evidence="1">Multi-pass membrane protein</topology>
    </subcellularLocation>
</comment>
<dbReference type="PANTHER" id="PTHR43652:SF2">
    <property type="entry name" value="BASIC AMINO ACID ANTIPORTER YFCC-RELATED"/>
    <property type="match status" value="1"/>
</dbReference>
<evidence type="ECO:0000256" key="1">
    <source>
        <dbReference type="ARBA" id="ARBA00004651"/>
    </source>
</evidence>
<feature type="transmembrane region" description="Helical" evidence="6">
    <location>
        <begin position="263"/>
        <end position="286"/>
    </location>
</feature>
<dbReference type="RefSeq" id="WP_235962267.1">
    <property type="nucleotide sequence ID" value="NZ_CAJEWD010000008.1"/>
</dbReference>
<comment type="caution">
    <text evidence="7">The sequence shown here is derived from an EMBL/GenBank/DDBJ whole genome shotgun (WGS) entry which is preliminary data.</text>
</comment>
<evidence type="ECO:0000313" key="8">
    <source>
        <dbReference type="Proteomes" id="UP000589351"/>
    </source>
</evidence>
<feature type="transmembrane region" description="Helical" evidence="6">
    <location>
        <begin position="422"/>
        <end position="441"/>
    </location>
</feature>
<dbReference type="GO" id="GO:0005886">
    <property type="term" value="C:plasma membrane"/>
    <property type="evidence" value="ECO:0007669"/>
    <property type="project" value="UniProtKB-SubCell"/>
</dbReference>
<gene>
    <name evidence="7" type="ORF">JEODO184_01843</name>
</gene>
<feature type="transmembrane region" description="Helical" evidence="6">
    <location>
        <begin position="145"/>
        <end position="165"/>
    </location>
</feature>
<accession>A0A6V7RNX4</accession>
<evidence type="ECO:0000256" key="6">
    <source>
        <dbReference type="SAM" id="Phobius"/>
    </source>
</evidence>
<evidence type="ECO:0000256" key="4">
    <source>
        <dbReference type="ARBA" id="ARBA00022989"/>
    </source>
</evidence>
<keyword evidence="4 6" id="KW-1133">Transmembrane helix</keyword>
<proteinExistence type="predicted"/>
<keyword evidence="8" id="KW-1185">Reference proteome</keyword>
<feature type="transmembrane region" description="Helical" evidence="6">
    <location>
        <begin position="172"/>
        <end position="195"/>
    </location>
</feature>
<feature type="transmembrane region" description="Helical" evidence="6">
    <location>
        <begin position="21"/>
        <end position="38"/>
    </location>
</feature>
<evidence type="ECO:0000256" key="2">
    <source>
        <dbReference type="ARBA" id="ARBA00022475"/>
    </source>
</evidence>
<feature type="transmembrane region" description="Helical" evidence="6">
    <location>
        <begin position="86"/>
        <end position="110"/>
    </location>
</feature>
<dbReference type="PANTHER" id="PTHR43652">
    <property type="entry name" value="BASIC AMINO ACID ANTIPORTER YFCC-RELATED"/>
    <property type="match status" value="1"/>
</dbReference>
<dbReference type="InterPro" id="IPR051679">
    <property type="entry name" value="DASS-Related_Transporters"/>
</dbReference>
<dbReference type="Proteomes" id="UP000589351">
    <property type="component" value="Unassembled WGS sequence"/>
</dbReference>
<name>A0A6V7RNX4_9STAP</name>
<evidence type="ECO:0000256" key="3">
    <source>
        <dbReference type="ARBA" id="ARBA00022692"/>
    </source>
</evidence>
<dbReference type="AlphaFoldDB" id="A0A6V7RNX4"/>
<feature type="transmembrane region" description="Helical" evidence="6">
    <location>
        <begin position="447"/>
        <end position="470"/>
    </location>
</feature>
<evidence type="ECO:0000313" key="7">
    <source>
        <dbReference type="EMBL" id="CAD2080085.1"/>
    </source>
</evidence>
<feature type="transmembrane region" description="Helical" evidence="6">
    <location>
        <begin position="322"/>
        <end position="340"/>
    </location>
</feature>